<dbReference type="FunFam" id="3.40.50.720:FF:000084">
    <property type="entry name" value="Short-chain dehydrogenase reductase"/>
    <property type="match status" value="1"/>
</dbReference>
<dbReference type="InterPro" id="IPR057326">
    <property type="entry name" value="KR_dom"/>
</dbReference>
<keyword evidence="5" id="KW-1185">Reference proteome</keyword>
<comment type="similarity">
    <text evidence="1">Belongs to the short-chain dehydrogenases/reductases (SDR) family.</text>
</comment>
<keyword evidence="2" id="KW-0560">Oxidoreductase</keyword>
<accession>A0A415E0J6</accession>
<dbReference type="PRINTS" id="PR00081">
    <property type="entry name" value="GDHRDH"/>
</dbReference>
<gene>
    <name evidence="4" type="ORF">DW099_10515</name>
</gene>
<dbReference type="RefSeq" id="WP_118335651.1">
    <property type="nucleotide sequence ID" value="NZ_AP025567.1"/>
</dbReference>
<dbReference type="EMBL" id="QRMS01000003">
    <property type="protein sequence ID" value="RHJ87130.1"/>
    <property type="molecule type" value="Genomic_DNA"/>
</dbReference>
<dbReference type="InterPro" id="IPR020904">
    <property type="entry name" value="Sc_DH/Rdtase_CS"/>
</dbReference>
<dbReference type="InterPro" id="IPR002347">
    <property type="entry name" value="SDR_fam"/>
</dbReference>
<proteinExistence type="inferred from homology"/>
<evidence type="ECO:0000313" key="4">
    <source>
        <dbReference type="EMBL" id="RHJ87130.1"/>
    </source>
</evidence>
<dbReference type="Gene3D" id="3.40.50.720">
    <property type="entry name" value="NAD(P)-binding Rossmann-like Domain"/>
    <property type="match status" value="1"/>
</dbReference>
<sequence length="246" mass="26292">MLLENKRVLITGAGRGIGRQTAIEMAKEGAVILGAGRRQAPLLEMAEQVQQLGGQSYIATMDIADYDMSKQAIDALAAEAGGIDILVHCAAIFEEAFFTDMTPEQWQRTISIDLNGAYNVIHSAIPYIIKAKGSVVSVVSQDAFYGCPGYSHYSASKAAVVGLTRTLARELGPSGVRLNCVAPGITETEMTRERIADGRESYLEKLPVGHIGQPEEIADAIVFLASEKASYITGQVIHANGGMYLG</sequence>
<dbReference type="OrthoDB" id="9803333at2"/>
<dbReference type="STRING" id="1776384.GCA_900086585_00581"/>
<evidence type="ECO:0000256" key="2">
    <source>
        <dbReference type="ARBA" id="ARBA00023002"/>
    </source>
</evidence>
<dbReference type="GO" id="GO:0008206">
    <property type="term" value="P:bile acid metabolic process"/>
    <property type="evidence" value="ECO:0007669"/>
    <property type="project" value="UniProtKB-ARBA"/>
</dbReference>
<dbReference type="InterPro" id="IPR036291">
    <property type="entry name" value="NAD(P)-bd_dom_sf"/>
</dbReference>
<dbReference type="SMART" id="SM00822">
    <property type="entry name" value="PKS_KR"/>
    <property type="match status" value="1"/>
</dbReference>
<dbReference type="NCBIfam" id="NF009466">
    <property type="entry name" value="PRK12826.1-2"/>
    <property type="match status" value="1"/>
</dbReference>
<dbReference type="SUPFAM" id="SSF51735">
    <property type="entry name" value="NAD(P)-binding Rossmann-fold domains"/>
    <property type="match status" value="1"/>
</dbReference>
<feature type="domain" description="Ketoreductase" evidence="3">
    <location>
        <begin position="6"/>
        <end position="188"/>
    </location>
</feature>
<comment type="caution">
    <text evidence="4">The sequence shown here is derived from an EMBL/GenBank/DDBJ whole genome shotgun (WGS) entry which is preliminary data.</text>
</comment>
<dbReference type="PANTHER" id="PTHR42760">
    <property type="entry name" value="SHORT-CHAIN DEHYDROGENASES/REDUCTASES FAMILY MEMBER"/>
    <property type="match status" value="1"/>
</dbReference>
<dbReference type="PROSITE" id="PS00061">
    <property type="entry name" value="ADH_SHORT"/>
    <property type="match status" value="1"/>
</dbReference>
<protein>
    <submittedName>
        <fullName evidence="4">SDR family NAD(P)-dependent oxidoreductase</fullName>
    </submittedName>
</protein>
<dbReference type="Proteomes" id="UP000284841">
    <property type="component" value="Unassembled WGS sequence"/>
</dbReference>
<dbReference type="AlphaFoldDB" id="A0A415E0J6"/>
<evidence type="ECO:0000256" key="1">
    <source>
        <dbReference type="ARBA" id="ARBA00006484"/>
    </source>
</evidence>
<evidence type="ECO:0000259" key="3">
    <source>
        <dbReference type="SMART" id="SM00822"/>
    </source>
</evidence>
<dbReference type="PANTHER" id="PTHR42760:SF37">
    <property type="entry name" value="CLAVALDEHYDE DEHYDROGENASE"/>
    <property type="match status" value="1"/>
</dbReference>
<dbReference type="GO" id="GO:0016616">
    <property type="term" value="F:oxidoreductase activity, acting on the CH-OH group of donors, NAD or NADP as acceptor"/>
    <property type="evidence" value="ECO:0007669"/>
    <property type="project" value="UniProtKB-ARBA"/>
</dbReference>
<reference evidence="4 5" key="1">
    <citation type="submission" date="2018-08" db="EMBL/GenBank/DDBJ databases">
        <title>A genome reference for cultivated species of the human gut microbiota.</title>
        <authorList>
            <person name="Zou Y."/>
            <person name="Xue W."/>
            <person name="Luo G."/>
        </authorList>
    </citation>
    <scope>NUCLEOTIDE SEQUENCE [LARGE SCALE GENOMIC DNA]</scope>
    <source>
        <strain evidence="4 5">AM07-24</strain>
    </source>
</reference>
<dbReference type="PRINTS" id="PR00080">
    <property type="entry name" value="SDRFAMILY"/>
</dbReference>
<evidence type="ECO:0000313" key="5">
    <source>
        <dbReference type="Proteomes" id="UP000284841"/>
    </source>
</evidence>
<name>A0A415E0J6_9FIRM</name>
<organism evidence="4 5">
    <name type="scientific">Emergencia timonensis</name>
    <dbReference type="NCBI Taxonomy" id="1776384"/>
    <lineage>
        <taxon>Bacteria</taxon>
        <taxon>Bacillati</taxon>
        <taxon>Bacillota</taxon>
        <taxon>Clostridia</taxon>
        <taxon>Peptostreptococcales</taxon>
        <taxon>Anaerovoracaceae</taxon>
        <taxon>Emergencia</taxon>
    </lineage>
</organism>
<dbReference type="Pfam" id="PF13561">
    <property type="entry name" value="adh_short_C2"/>
    <property type="match status" value="1"/>
</dbReference>